<evidence type="ECO:0000313" key="4">
    <source>
        <dbReference type="EMBL" id="TRY80327.1"/>
    </source>
</evidence>
<reference evidence="4 5" key="1">
    <citation type="journal article" date="2018" name="Nat. Ecol. Evol.">
        <title>Genomic signatures of mitonuclear coevolution across populations of Tigriopus californicus.</title>
        <authorList>
            <person name="Barreto F.S."/>
            <person name="Watson E.T."/>
            <person name="Lima T.G."/>
            <person name="Willett C.S."/>
            <person name="Edmands S."/>
            <person name="Li W."/>
            <person name="Burton R.S."/>
        </authorList>
    </citation>
    <scope>NUCLEOTIDE SEQUENCE [LARGE SCALE GENOMIC DNA]</scope>
    <source>
        <strain evidence="4 5">San Diego</strain>
    </source>
</reference>
<feature type="domain" description="IFT52 central" evidence="2">
    <location>
        <begin position="283"/>
        <end position="363"/>
    </location>
</feature>
<dbReference type="GO" id="GO:0005814">
    <property type="term" value="C:centriole"/>
    <property type="evidence" value="ECO:0007669"/>
    <property type="project" value="TreeGrafter"/>
</dbReference>
<evidence type="ECO:0000259" key="3">
    <source>
        <dbReference type="Pfam" id="PF23355"/>
    </source>
</evidence>
<dbReference type="OMA" id="NWNVEQN"/>
<dbReference type="AlphaFoldDB" id="A0A553PRL4"/>
<evidence type="ECO:0000259" key="1">
    <source>
        <dbReference type="Pfam" id="PF21178"/>
    </source>
</evidence>
<feature type="domain" description="Intraflagellar transport protein 52 C-terminal" evidence="1">
    <location>
        <begin position="374"/>
        <end position="425"/>
    </location>
</feature>
<dbReference type="PANTHER" id="PTHR12969">
    <property type="entry name" value="NGD5/OSM-6/IFT52"/>
    <property type="match status" value="1"/>
</dbReference>
<dbReference type="Gene3D" id="6.10.250.2800">
    <property type="match status" value="1"/>
</dbReference>
<proteinExistence type="predicted"/>
<dbReference type="PANTHER" id="PTHR12969:SF7">
    <property type="entry name" value="INTRAFLAGELLAR TRANSPORT PROTEIN 52 HOMOLOG"/>
    <property type="match status" value="1"/>
</dbReference>
<dbReference type="CDD" id="cd23683">
    <property type="entry name" value="IFT52_CTD"/>
    <property type="match status" value="1"/>
</dbReference>
<keyword evidence="5" id="KW-1185">Reference proteome</keyword>
<accession>A0A553PRL4</accession>
<dbReference type="GO" id="GO:0005929">
    <property type="term" value="C:cilium"/>
    <property type="evidence" value="ECO:0007669"/>
    <property type="project" value="TreeGrafter"/>
</dbReference>
<dbReference type="OrthoDB" id="10259368at2759"/>
<sequence length="437" mass="49223">MAPTSADYINTNEEKSNAIIFDTTKDELFRLSDNYKTLQRKLKGNWRISSNREDSTITIDALNQARVFVLAGPREKFNENEIDHLKKYLETGGCLLVLLGEGGEKRFDTNINFFLEEYGIMINSDAVVRTNYHKYFHPKECLVSNGVLNRAISEAAGKTGTKASFLEYEQDINNAQALSFVYPHGATLNVARPATPILSTGSVSFPLNRPVCALFTHPGSGGKLAVLGSGSMLADQYIEKEDNNKIKDVIFEFLTTDNISLNKIDMDDPDISDYQMIPDTCYLSNRLRSCLQESDEVPSDFTRLFDTKLYSISTSMLPASINAYAELSVKHEPLKLITPQFETPLPPLQAAVFPPSFRELPNPKLELFDLDEAFSSEKSRLAQITNKCTDEDLDYFIREGADVMGITQHLPLEAHEPKRIVEYMLTHIAEFKKLNQE</sequence>
<name>A0A553PRL4_TIGCA</name>
<evidence type="ECO:0000259" key="2">
    <source>
        <dbReference type="Pfam" id="PF23352"/>
    </source>
</evidence>
<organism evidence="4 5">
    <name type="scientific">Tigriopus californicus</name>
    <name type="common">Marine copepod</name>
    <dbReference type="NCBI Taxonomy" id="6832"/>
    <lineage>
        <taxon>Eukaryota</taxon>
        <taxon>Metazoa</taxon>
        <taxon>Ecdysozoa</taxon>
        <taxon>Arthropoda</taxon>
        <taxon>Crustacea</taxon>
        <taxon>Multicrustacea</taxon>
        <taxon>Hexanauplia</taxon>
        <taxon>Copepoda</taxon>
        <taxon>Harpacticoida</taxon>
        <taxon>Harpacticidae</taxon>
        <taxon>Tigriopus</taxon>
    </lineage>
</organism>
<dbReference type="GO" id="GO:0030992">
    <property type="term" value="C:intraciliary transport particle B"/>
    <property type="evidence" value="ECO:0007669"/>
    <property type="project" value="TreeGrafter"/>
</dbReference>
<dbReference type="Pfam" id="PF23352">
    <property type="entry name" value="IFT52_central"/>
    <property type="match status" value="1"/>
</dbReference>
<dbReference type="Pfam" id="PF23355">
    <property type="entry name" value="IFT52_GIFT"/>
    <property type="match status" value="1"/>
</dbReference>
<dbReference type="Pfam" id="PF21178">
    <property type="entry name" value="Itf52_C"/>
    <property type="match status" value="1"/>
</dbReference>
<dbReference type="InterPro" id="IPR055458">
    <property type="entry name" value="IFT52_GIFT"/>
</dbReference>
<evidence type="ECO:0000313" key="5">
    <source>
        <dbReference type="Proteomes" id="UP000318571"/>
    </source>
</evidence>
<feature type="domain" description="IFT52 GIFT" evidence="3">
    <location>
        <begin position="19"/>
        <end position="266"/>
    </location>
</feature>
<dbReference type="InterPro" id="IPR055460">
    <property type="entry name" value="IFT52_central"/>
</dbReference>
<dbReference type="GO" id="GO:0042073">
    <property type="term" value="P:intraciliary transport"/>
    <property type="evidence" value="ECO:0007669"/>
    <property type="project" value="TreeGrafter"/>
</dbReference>
<dbReference type="EMBL" id="VCGU01000001">
    <property type="protein sequence ID" value="TRY80327.1"/>
    <property type="molecule type" value="Genomic_DNA"/>
</dbReference>
<protein>
    <submittedName>
        <fullName evidence="4">Uncharacterized protein</fullName>
    </submittedName>
</protein>
<comment type="caution">
    <text evidence="4">The sequence shown here is derived from an EMBL/GenBank/DDBJ whole genome shotgun (WGS) entry which is preliminary data.</text>
</comment>
<dbReference type="GO" id="GO:0060271">
    <property type="term" value="P:cilium assembly"/>
    <property type="evidence" value="ECO:0007669"/>
    <property type="project" value="TreeGrafter"/>
</dbReference>
<dbReference type="InterPro" id="IPR048643">
    <property type="entry name" value="Itf52_C"/>
</dbReference>
<dbReference type="STRING" id="6832.A0A553PRL4"/>
<dbReference type="InterPro" id="IPR039975">
    <property type="entry name" value="IFT52"/>
</dbReference>
<gene>
    <name evidence="4" type="ORF">TCAL_10174</name>
</gene>
<dbReference type="Proteomes" id="UP000318571">
    <property type="component" value="Chromosome 12"/>
</dbReference>